<dbReference type="AlphaFoldDB" id="A0A512BB67"/>
<dbReference type="Pfam" id="PF13715">
    <property type="entry name" value="CarbopepD_reg_2"/>
    <property type="match status" value="1"/>
</dbReference>
<reference evidence="1 2" key="1">
    <citation type="submission" date="2019-07" db="EMBL/GenBank/DDBJ databases">
        <title>Whole genome shotgun sequence of Segetibacter aerophilus NBRC 106135.</title>
        <authorList>
            <person name="Hosoyama A."/>
            <person name="Uohara A."/>
            <person name="Ohji S."/>
            <person name="Ichikawa N."/>
        </authorList>
    </citation>
    <scope>NUCLEOTIDE SEQUENCE [LARGE SCALE GENOMIC DNA]</scope>
    <source>
        <strain evidence="1 2">NBRC 106135</strain>
    </source>
</reference>
<keyword evidence="1" id="KW-0176">Collagen</keyword>
<dbReference type="EMBL" id="BJYT01000005">
    <property type="protein sequence ID" value="GEO09125.1"/>
    <property type="molecule type" value="Genomic_DNA"/>
</dbReference>
<protein>
    <submittedName>
        <fullName evidence="1">Collagen-binding protein</fullName>
    </submittedName>
</protein>
<dbReference type="InterPro" id="IPR043741">
    <property type="entry name" value="DUF5686"/>
</dbReference>
<dbReference type="Gene3D" id="2.60.40.1120">
    <property type="entry name" value="Carboxypeptidase-like, regulatory domain"/>
    <property type="match status" value="1"/>
</dbReference>
<dbReference type="OrthoDB" id="983143at2"/>
<evidence type="ECO:0000313" key="2">
    <source>
        <dbReference type="Proteomes" id="UP000321513"/>
    </source>
</evidence>
<sequence length="851" mass="97196">MKNFTQAILYGLIIIITTGSVSYSQTIVKGVVRDAVSKEPLQSVSVYVQDGKGVTTKEDGSYIYATNNSAAKSIKFSYVGYKTITKAIVPNQEQTLDVELAVTDAKNSVTVKSKRGKYSNKNNPAVDLIRKVIANKDKNRISSYDFVEYEQYEKMELSLTNKPEKLLKNKLVKNFTFVFDNVDTSKLEGKYLLPVYLAEKLSQKYYRKNPEKQKTYVLGEKQVNYGDFLDNNGIKSYLNRLYEDVDIYQNNIALLTNQFLSPIADLAPTFYRFYITDTVENDGIKLIRLSFAPKNPTDLLFKGIMFITLDGNYSIQKINMSISKHANLNWVRDLQIKQDFEKGPDGRYHVISTNTATEFALAKNSGGGIVGERTVSFKNFTINKPEAESVYAGAPVVSDISVNNNSLSDTFWIAHRHPQLTDVEAKVYKNIDSLQNLKSYKRFMDIATLVLAGYKQAGPNYEVGPVSAFYSFNPVEGFRLRAGGRSTPNFNKSLYFENYLAYGFKDEKLKYFLSGTYSFNHESVYGYPLNFLRLSYQYDTKIPGQELQFVQEDNFFLSFKRGNNDKWLYNNIFKAEYVREFAKNWSVTAGFKNWKQTPAGSIVYEKVSEGHINNIPDVTTSELSAEIRWAPHEQFYQGKVYRIPIINKYPIFKLRYIAGIKGLAKGEYNYHNLNLNIAKRFYLSQFGYTDVAVEGGYIFGKVPFPLLTIHRANQTYSYQLNSYNMMNFMEFVSDHFAGVNVDHYFNGFFFNKIPLIKRLKLREVITGKILYGGVRNENNPVSNSAAIKFPTDAESGAADTYTLGSTPYVEVSAGIANIFKLVRVDVVKRLTYLNHPEVSQWGIRTRFKFDF</sequence>
<keyword evidence="2" id="KW-1185">Reference proteome</keyword>
<evidence type="ECO:0000313" key="1">
    <source>
        <dbReference type="EMBL" id="GEO09125.1"/>
    </source>
</evidence>
<gene>
    <name evidence="1" type="ORF">SAE01_16210</name>
</gene>
<proteinExistence type="predicted"/>
<comment type="caution">
    <text evidence="1">The sequence shown here is derived from an EMBL/GenBank/DDBJ whole genome shotgun (WGS) entry which is preliminary data.</text>
</comment>
<dbReference type="Proteomes" id="UP000321513">
    <property type="component" value="Unassembled WGS sequence"/>
</dbReference>
<dbReference type="RefSeq" id="WP_147203254.1">
    <property type="nucleotide sequence ID" value="NZ_BJYT01000005.1"/>
</dbReference>
<name>A0A512BB67_9BACT</name>
<dbReference type="SUPFAM" id="SSF49464">
    <property type="entry name" value="Carboxypeptidase regulatory domain-like"/>
    <property type="match status" value="1"/>
</dbReference>
<accession>A0A512BB67</accession>
<organism evidence="1 2">
    <name type="scientific">Segetibacter aerophilus</name>
    <dbReference type="NCBI Taxonomy" id="670293"/>
    <lineage>
        <taxon>Bacteria</taxon>
        <taxon>Pseudomonadati</taxon>
        <taxon>Bacteroidota</taxon>
        <taxon>Chitinophagia</taxon>
        <taxon>Chitinophagales</taxon>
        <taxon>Chitinophagaceae</taxon>
        <taxon>Segetibacter</taxon>
    </lineage>
</organism>
<dbReference type="Pfam" id="PF18939">
    <property type="entry name" value="DUF5686"/>
    <property type="match status" value="1"/>
</dbReference>
<dbReference type="InterPro" id="IPR008969">
    <property type="entry name" value="CarboxyPept-like_regulatory"/>
</dbReference>